<dbReference type="GO" id="GO:0016829">
    <property type="term" value="F:lyase activity"/>
    <property type="evidence" value="ECO:0007669"/>
    <property type="project" value="UniProtKB-KW"/>
</dbReference>
<comment type="subunit">
    <text evidence="3">Homotrimer.</text>
</comment>
<evidence type="ECO:0000313" key="7">
    <source>
        <dbReference type="Proteomes" id="UP000053370"/>
    </source>
</evidence>
<evidence type="ECO:0000313" key="6">
    <source>
        <dbReference type="EMBL" id="GAP40147.1"/>
    </source>
</evidence>
<organism evidence="6">
    <name type="scientific">Flexilinea flocculi</name>
    <dbReference type="NCBI Taxonomy" id="1678840"/>
    <lineage>
        <taxon>Bacteria</taxon>
        <taxon>Bacillati</taxon>
        <taxon>Chloroflexota</taxon>
        <taxon>Anaerolineae</taxon>
        <taxon>Anaerolineales</taxon>
        <taxon>Anaerolineaceae</taxon>
        <taxon>Flexilinea</taxon>
    </lineage>
</organism>
<dbReference type="Proteomes" id="UP000053370">
    <property type="component" value="Unassembled WGS sequence"/>
</dbReference>
<protein>
    <submittedName>
        <fullName evidence="6">Entner-Doudoroff aldolase</fullName>
    </submittedName>
</protein>
<proteinExistence type="inferred from homology"/>
<dbReference type="PANTHER" id="PTHR30246">
    <property type="entry name" value="2-KETO-3-DEOXY-6-PHOSPHOGLUCONATE ALDOLASE"/>
    <property type="match status" value="1"/>
</dbReference>
<dbReference type="PATRIC" id="fig|1678840.3.peg.1334"/>
<dbReference type="EMBL" id="DF968181">
    <property type="protein sequence ID" value="GAP40147.1"/>
    <property type="molecule type" value="Genomic_DNA"/>
</dbReference>
<comment type="similarity">
    <text evidence="2">Belongs to the KHG/KDPG aldolase family.</text>
</comment>
<gene>
    <name evidence="6" type="ORF">ATC1_13113</name>
</gene>
<evidence type="ECO:0000256" key="1">
    <source>
        <dbReference type="ARBA" id="ARBA00004761"/>
    </source>
</evidence>
<dbReference type="AlphaFoldDB" id="A0A0S7BUI7"/>
<sequence length="215" mass="22848">MQKEQIITKLKECGLVAVIRAKNTEEALKVADACVKGGVAGIELTYTVPGVTDIIHRLAEEYKDSTDFIIGAGTVLDSETARIAILAGAQYIVGPAFDSETVRLCNRYRVPVMPGAMSIREVIMDLEAGVDIIKIFPGELFGPKIIKSILGPLPQAQMMPTGGVSLENVSEWIKAGAVAVGVGGALISGAKTGDFQSITDMAKKFLEKIKEARGL</sequence>
<dbReference type="RefSeq" id="WP_062279197.1">
    <property type="nucleotide sequence ID" value="NZ_DF968181.1"/>
</dbReference>
<keyword evidence="4" id="KW-0456">Lyase</keyword>
<dbReference type="Pfam" id="PF01081">
    <property type="entry name" value="Aldolase"/>
    <property type="match status" value="1"/>
</dbReference>
<dbReference type="NCBIfam" id="TIGR01182">
    <property type="entry name" value="eda"/>
    <property type="match status" value="1"/>
</dbReference>
<evidence type="ECO:0000256" key="3">
    <source>
        <dbReference type="ARBA" id="ARBA00011233"/>
    </source>
</evidence>
<comment type="pathway">
    <text evidence="1">Carbohydrate acid metabolism.</text>
</comment>
<accession>A0A0S7BUI7</accession>
<dbReference type="InterPro" id="IPR013785">
    <property type="entry name" value="Aldolase_TIM"/>
</dbReference>
<evidence type="ECO:0000256" key="2">
    <source>
        <dbReference type="ARBA" id="ARBA00006906"/>
    </source>
</evidence>
<evidence type="ECO:0000256" key="5">
    <source>
        <dbReference type="ARBA" id="ARBA00023277"/>
    </source>
</evidence>
<dbReference type="InterPro" id="IPR000887">
    <property type="entry name" value="Aldlse_KDPG_KHG"/>
</dbReference>
<dbReference type="PANTHER" id="PTHR30246:SF1">
    <property type="entry name" value="2-DEHYDRO-3-DEOXY-6-PHOSPHOGALACTONATE ALDOLASE-RELATED"/>
    <property type="match status" value="1"/>
</dbReference>
<evidence type="ECO:0000256" key="4">
    <source>
        <dbReference type="ARBA" id="ARBA00023239"/>
    </source>
</evidence>
<dbReference type="STRING" id="1678840.ATC1_13113"/>
<dbReference type="NCBIfam" id="NF005119">
    <property type="entry name" value="PRK06552.1"/>
    <property type="match status" value="1"/>
</dbReference>
<name>A0A0S7BUI7_9CHLR</name>
<keyword evidence="5" id="KW-0119">Carbohydrate metabolism</keyword>
<dbReference type="OrthoDB" id="9802667at2"/>
<dbReference type="SUPFAM" id="SSF51569">
    <property type="entry name" value="Aldolase"/>
    <property type="match status" value="1"/>
</dbReference>
<reference evidence="6" key="1">
    <citation type="journal article" date="2015" name="Genome Announc.">
        <title>Draft Genome Sequence of Anaerolineae Strain TC1, a Novel Isolate from a Methanogenic Wastewater Treatment System.</title>
        <authorList>
            <person name="Matsuura N."/>
            <person name="Tourlousse D.M."/>
            <person name="Sun L."/>
            <person name="Toyonaga M."/>
            <person name="Kuroda K."/>
            <person name="Ohashi A."/>
            <person name="Cruz R."/>
            <person name="Yamaguchi T."/>
            <person name="Sekiguchi Y."/>
        </authorList>
    </citation>
    <scope>NUCLEOTIDE SEQUENCE [LARGE SCALE GENOMIC DNA]</scope>
    <source>
        <strain evidence="6">TC1</strain>
    </source>
</reference>
<keyword evidence="7" id="KW-1185">Reference proteome</keyword>
<dbReference type="CDD" id="cd00452">
    <property type="entry name" value="KDPG_aldolase"/>
    <property type="match status" value="1"/>
</dbReference>
<dbReference type="Gene3D" id="3.20.20.70">
    <property type="entry name" value="Aldolase class I"/>
    <property type="match status" value="1"/>
</dbReference>